<name>A0A9D9IH98_9BACT</name>
<dbReference type="Gene3D" id="3.40.50.200">
    <property type="entry name" value="Peptidase S8/S53 domain"/>
    <property type="match status" value="1"/>
</dbReference>
<dbReference type="Pfam" id="PF16361">
    <property type="entry name" value="Peptidase_S8_N"/>
    <property type="match status" value="1"/>
</dbReference>
<dbReference type="InterPro" id="IPR036852">
    <property type="entry name" value="Peptidase_S8/S53_dom_sf"/>
</dbReference>
<feature type="active site" description="Charge relay system" evidence="4">
    <location>
        <position position="214"/>
    </location>
</feature>
<dbReference type="InterPro" id="IPR000209">
    <property type="entry name" value="Peptidase_S8/S53_dom"/>
</dbReference>
<dbReference type="InterPro" id="IPR026444">
    <property type="entry name" value="Secre_tail"/>
</dbReference>
<dbReference type="InterPro" id="IPR036116">
    <property type="entry name" value="FN3_sf"/>
</dbReference>
<feature type="active site" description="Charge relay system" evidence="4">
    <location>
        <position position="268"/>
    </location>
</feature>
<evidence type="ECO:0000256" key="3">
    <source>
        <dbReference type="ARBA" id="ARBA00022825"/>
    </source>
</evidence>
<comment type="similarity">
    <text evidence="4">Belongs to the peptidase S8 family.</text>
</comment>
<feature type="active site" description="Charge relay system" evidence="4">
    <location>
        <position position="449"/>
    </location>
</feature>
<dbReference type="InterPro" id="IPR003961">
    <property type="entry name" value="FN3_dom"/>
</dbReference>
<dbReference type="SUPFAM" id="SSF52743">
    <property type="entry name" value="Subtilisin-like"/>
    <property type="match status" value="1"/>
</dbReference>
<gene>
    <name evidence="6" type="ORF">IAB81_00920</name>
</gene>
<organism evidence="6 7">
    <name type="scientific">Candidatus Merdivivens pullicola</name>
    <dbReference type="NCBI Taxonomy" id="2840872"/>
    <lineage>
        <taxon>Bacteria</taxon>
        <taxon>Pseudomonadati</taxon>
        <taxon>Bacteroidota</taxon>
        <taxon>Bacteroidia</taxon>
        <taxon>Bacteroidales</taxon>
        <taxon>Muribaculaceae</taxon>
        <taxon>Muribaculaceae incertae sedis</taxon>
        <taxon>Candidatus Merdivivens</taxon>
    </lineage>
</organism>
<keyword evidence="2 4" id="KW-0378">Hydrolase</keyword>
<dbReference type="Pfam" id="PF18962">
    <property type="entry name" value="Por_Secre_tail"/>
    <property type="match status" value="1"/>
</dbReference>
<evidence type="ECO:0000256" key="2">
    <source>
        <dbReference type="ARBA" id="ARBA00022801"/>
    </source>
</evidence>
<dbReference type="Pfam" id="PF00082">
    <property type="entry name" value="Peptidase_S8"/>
    <property type="match status" value="1"/>
</dbReference>
<reference evidence="6" key="1">
    <citation type="submission" date="2020-10" db="EMBL/GenBank/DDBJ databases">
        <authorList>
            <person name="Gilroy R."/>
        </authorList>
    </citation>
    <scope>NUCLEOTIDE SEQUENCE</scope>
    <source>
        <strain evidence="6">B1-8020</strain>
    </source>
</reference>
<accession>A0A9D9IH98</accession>
<dbReference type="NCBIfam" id="TIGR04183">
    <property type="entry name" value="Por_Secre_tail"/>
    <property type="match status" value="1"/>
</dbReference>
<dbReference type="GO" id="GO:0016485">
    <property type="term" value="P:protein processing"/>
    <property type="evidence" value="ECO:0007669"/>
    <property type="project" value="TreeGrafter"/>
</dbReference>
<feature type="domain" description="Fibronectin type-III" evidence="5">
    <location>
        <begin position="521"/>
        <end position="629"/>
    </location>
</feature>
<dbReference type="PRINTS" id="PR00723">
    <property type="entry name" value="SUBTILISIN"/>
</dbReference>
<dbReference type="CDD" id="cd00063">
    <property type="entry name" value="FN3"/>
    <property type="match status" value="1"/>
</dbReference>
<evidence type="ECO:0000256" key="1">
    <source>
        <dbReference type="ARBA" id="ARBA00022670"/>
    </source>
</evidence>
<evidence type="ECO:0000313" key="7">
    <source>
        <dbReference type="Proteomes" id="UP000823604"/>
    </source>
</evidence>
<dbReference type="Gene3D" id="2.60.40.10">
    <property type="entry name" value="Immunoglobulins"/>
    <property type="match status" value="1"/>
</dbReference>
<dbReference type="PROSITE" id="PS00137">
    <property type="entry name" value="SUBTILASE_HIS"/>
    <property type="match status" value="1"/>
</dbReference>
<reference evidence="6" key="2">
    <citation type="journal article" date="2021" name="PeerJ">
        <title>Extensive microbial diversity within the chicken gut microbiome revealed by metagenomics and culture.</title>
        <authorList>
            <person name="Gilroy R."/>
            <person name="Ravi A."/>
            <person name="Getino M."/>
            <person name="Pursley I."/>
            <person name="Horton D.L."/>
            <person name="Alikhan N.F."/>
            <person name="Baker D."/>
            <person name="Gharbi K."/>
            <person name="Hall N."/>
            <person name="Watson M."/>
            <person name="Adriaenssens E.M."/>
            <person name="Foster-Nyarko E."/>
            <person name="Jarju S."/>
            <person name="Secka A."/>
            <person name="Antonio M."/>
            <person name="Oren A."/>
            <person name="Chaudhuri R.R."/>
            <person name="La Ragione R."/>
            <person name="Hildebrand F."/>
            <person name="Pallen M.J."/>
        </authorList>
    </citation>
    <scope>NUCLEOTIDE SEQUENCE</scope>
    <source>
        <strain evidence="6">B1-8020</strain>
    </source>
</reference>
<dbReference type="InterPro" id="IPR022398">
    <property type="entry name" value="Peptidase_S8_His-AS"/>
</dbReference>
<dbReference type="SUPFAM" id="SSF49265">
    <property type="entry name" value="Fibronectin type III"/>
    <property type="match status" value="1"/>
</dbReference>
<dbReference type="PANTHER" id="PTHR42884:SF14">
    <property type="entry name" value="NEUROENDOCRINE CONVERTASE 1"/>
    <property type="match status" value="1"/>
</dbReference>
<dbReference type="AlphaFoldDB" id="A0A9D9IH98"/>
<dbReference type="SMART" id="SM00060">
    <property type="entry name" value="FN3"/>
    <property type="match status" value="1"/>
</dbReference>
<dbReference type="Pfam" id="PF00041">
    <property type="entry name" value="fn3"/>
    <property type="match status" value="1"/>
</dbReference>
<dbReference type="PROSITE" id="PS00138">
    <property type="entry name" value="SUBTILASE_SER"/>
    <property type="match status" value="1"/>
</dbReference>
<dbReference type="GO" id="GO:0004252">
    <property type="term" value="F:serine-type endopeptidase activity"/>
    <property type="evidence" value="ECO:0007669"/>
    <property type="project" value="UniProtKB-UniRule"/>
</dbReference>
<keyword evidence="1 4" id="KW-0645">Protease</keyword>
<evidence type="ECO:0000259" key="5">
    <source>
        <dbReference type="PROSITE" id="PS50853"/>
    </source>
</evidence>
<dbReference type="InterPro" id="IPR013783">
    <property type="entry name" value="Ig-like_fold"/>
</dbReference>
<dbReference type="InterPro" id="IPR023828">
    <property type="entry name" value="Peptidase_S8_Ser-AS"/>
</dbReference>
<sequence>MYKRNFLFIFAVCLALSSCVKEKLDGPDTTQIAFDSRSMVPGVMRIKVSEQLAAQLEQQADTKGVIHNIGVKSSDDALAGFGFESMKRTFPYSGKFEERTRKAGLHRWYTVKFSDDTPLTKAGNDLNSIEGIEFVEPVPTIIRPQFTKAYNGPYDGLAPQTAASDIFNDPYLNEQWHYYNDGTYKGDEGCDINVVPVWEMGYVGSPEIVVAVIDGGIDYEHEDIKDNMWVNEAELNGVEGVDDDGNGYVDDIYGHDFVYNMYIVPDDHGTHVAGTIAAVNNNGIGVCGVAGGDKAKGIKGARVMSCQIFWGEDGAWDVAPAFKYAADNGAIISQNSWGYGSPEISEADKEAIDYFIEYAGIDENGNQTGPMKGGIVIFAGGNDNTPYSSPGGYERVIGVSSVAADFERAWYSNYGSWADIAAPGGDSKKRQLVYSSITNNRYDGYEGTSMACPHVSGAAALLLSIYGGPGFTNQQLWDMLLTTTNPVIYEDHNSRYQNQLGSGLLDVGAAISMYSLIAPDPIDDFTIKHAGSNSINLSWTVPADKDNGKPVTFNIYYSESEFDASIDRENLPAGIECITLNNPLEAGDLIEYTLSGLKAETTYYLAIDSKDNYSISELSPVLKCTTEKNYPPEIVKDFYDMTMAGPGYVNTINLYDFISDRNGDKLTFTCNILSGDCIAAEINDGMLTLTALAAGEARLSVYAAENSGENVSAEFNVTVLNDGPEYLCYPNPVIDMMYIKTASSNDKLVNVSIETPSGKRIMDIANYKISAASPEAIDLSGINTGDYIVTITDETGKTYTQNIMKL</sequence>
<dbReference type="Proteomes" id="UP000823604">
    <property type="component" value="Unassembled WGS sequence"/>
</dbReference>
<dbReference type="PANTHER" id="PTHR42884">
    <property type="entry name" value="PROPROTEIN CONVERTASE SUBTILISIN/KEXIN-RELATED"/>
    <property type="match status" value="1"/>
</dbReference>
<keyword evidence="3 4" id="KW-0720">Serine protease</keyword>
<dbReference type="EMBL" id="JADIMA010000008">
    <property type="protein sequence ID" value="MBO8472180.1"/>
    <property type="molecule type" value="Genomic_DNA"/>
</dbReference>
<dbReference type="PROSITE" id="PS50853">
    <property type="entry name" value="FN3"/>
    <property type="match status" value="1"/>
</dbReference>
<protein>
    <submittedName>
        <fullName evidence="6">S8 family serine peptidase</fullName>
    </submittedName>
</protein>
<comment type="caution">
    <text evidence="6">The sequence shown here is derived from an EMBL/GenBank/DDBJ whole genome shotgun (WGS) entry which is preliminary data.</text>
</comment>
<dbReference type="InterPro" id="IPR032304">
    <property type="entry name" value="Peptidase_S8_N"/>
</dbReference>
<dbReference type="InterPro" id="IPR015500">
    <property type="entry name" value="Peptidase_S8_subtilisin-rel"/>
</dbReference>
<evidence type="ECO:0000313" key="6">
    <source>
        <dbReference type="EMBL" id="MBO8472180.1"/>
    </source>
</evidence>
<dbReference type="PROSITE" id="PS51257">
    <property type="entry name" value="PROKAR_LIPOPROTEIN"/>
    <property type="match status" value="1"/>
</dbReference>
<dbReference type="PROSITE" id="PS51892">
    <property type="entry name" value="SUBTILASE"/>
    <property type="match status" value="1"/>
</dbReference>
<dbReference type="GO" id="GO:0016020">
    <property type="term" value="C:membrane"/>
    <property type="evidence" value="ECO:0007669"/>
    <property type="project" value="TreeGrafter"/>
</dbReference>
<evidence type="ECO:0000256" key="4">
    <source>
        <dbReference type="PROSITE-ProRule" id="PRU01240"/>
    </source>
</evidence>
<proteinExistence type="inferred from homology"/>